<protein>
    <submittedName>
        <fullName evidence="1">Uncharacterized protein</fullName>
    </submittedName>
</protein>
<accession>A0A1G4XG51</accession>
<evidence type="ECO:0000313" key="2">
    <source>
        <dbReference type="Proteomes" id="UP000183569"/>
    </source>
</evidence>
<evidence type="ECO:0000313" key="1">
    <source>
        <dbReference type="EMBL" id="SCX40151.1"/>
    </source>
</evidence>
<organism evidence="1 2">
    <name type="scientific">Kosakonia sacchari</name>
    <dbReference type="NCBI Taxonomy" id="1158459"/>
    <lineage>
        <taxon>Bacteria</taxon>
        <taxon>Pseudomonadati</taxon>
        <taxon>Pseudomonadota</taxon>
        <taxon>Gammaproteobacteria</taxon>
        <taxon>Enterobacterales</taxon>
        <taxon>Enterobacteriaceae</taxon>
        <taxon>Kosakonia</taxon>
    </lineage>
</organism>
<gene>
    <name evidence="1" type="ORF">SAMN02927897_00774</name>
</gene>
<dbReference type="Proteomes" id="UP000183569">
    <property type="component" value="Unassembled WGS sequence"/>
</dbReference>
<name>A0A1G4XG51_9ENTR</name>
<proteinExistence type="predicted"/>
<reference evidence="1 2" key="1">
    <citation type="submission" date="2016-10" db="EMBL/GenBank/DDBJ databases">
        <authorList>
            <person name="Varghese N."/>
            <person name="Submissions S."/>
        </authorList>
    </citation>
    <scope>NUCLEOTIDE SEQUENCE [LARGE SCALE GENOMIC DNA]</scope>
    <source>
        <strain evidence="1 2">CGMCC 1.12102</strain>
    </source>
</reference>
<sequence length="117" mass="13618">MFLNSKYTNVHRSLLAIIKLALNEHAFENKRTDACVALKKLMALYNELRDELTLQPYPPELTDFLFTYECALITLDDYLNSSSPREMSNAISTCFQYIETVPVLLRRVSVQYRMQAM</sequence>
<dbReference type="GeneID" id="23847596"/>
<dbReference type="RefSeq" id="WP_017456071.1">
    <property type="nucleotide sequence ID" value="NZ_CP016337.1"/>
</dbReference>
<dbReference type="EMBL" id="FMUI01000002">
    <property type="protein sequence ID" value="SCX40151.1"/>
    <property type="molecule type" value="Genomic_DNA"/>
</dbReference>
<dbReference type="AlphaFoldDB" id="A0A1G4XG51"/>
<comment type="caution">
    <text evidence="1">The sequence shown here is derived from an EMBL/GenBank/DDBJ whole genome shotgun (WGS) entry which is preliminary data.</text>
</comment>